<reference evidence="7 8" key="1">
    <citation type="submission" date="2019-03" db="EMBL/GenBank/DDBJ databases">
        <title>San Antonio Military Medical Center submission to MRSN (WRAIR), pending publication.</title>
        <authorList>
            <person name="Blyth D.M."/>
            <person name="Mccarthy S.L."/>
            <person name="Schall S.E."/>
            <person name="Stam J.A."/>
            <person name="Ong A.C."/>
            <person name="Mcgann P.T."/>
        </authorList>
    </citation>
    <scope>NUCLEOTIDE SEQUENCE [LARGE SCALE GENOMIC DNA]</scope>
    <source>
        <strain evidence="7 8">MRSN571793</strain>
    </source>
</reference>
<dbReference type="GO" id="GO:0022857">
    <property type="term" value="F:transmembrane transporter activity"/>
    <property type="evidence" value="ECO:0007669"/>
    <property type="project" value="InterPro"/>
</dbReference>
<dbReference type="PANTHER" id="PTHR30097:SF4">
    <property type="entry name" value="SLR6042 PROTEIN"/>
    <property type="match status" value="1"/>
</dbReference>
<dbReference type="GO" id="GO:0060003">
    <property type="term" value="P:copper ion export"/>
    <property type="evidence" value="ECO:0007669"/>
    <property type="project" value="TreeGrafter"/>
</dbReference>
<comment type="similarity">
    <text evidence="1">Belongs to the membrane fusion protein (MFP) (TC 8.A.1) family.</text>
</comment>
<evidence type="ECO:0000259" key="6">
    <source>
        <dbReference type="Pfam" id="PF25973"/>
    </source>
</evidence>
<keyword evidence="4" id="KW-0732">Signal</keyword>
<dbReference type="InterPro" id="IPR051909">
    <property type="entry name" value="MFP_Cation_Efflux"/>
</dbReference>
<dbReference type="Gene3D" id="2.40.30.170">
    <property type="match status" value="1"/>
</dbReference>
<keyword evidence="2" id="KW-0813">Transport</keyword>
<dbReference type="Gene3D" id="2.40.420.20">
    <property type="match status" value="1"/>
</dbReference>
<accession>A0A4Y8KYQ5</accession>
<dbReference type="Pfam" id="PF25954">
    <property type="entry name" value="Beta-barrel_RND_2"/>
    <property type="match status" value="1"/>
</dbReference>
<evidence type="ECO:0000259" key="5">
    <source>
        <dbReference type="Pfam" id="PF25954"/>
    </source>
</evidence>
<feature type="signal peptide" evidence="4">
    <location>
        <begin position="1"/>
        <end position="22"/>
    </location>
</feature>
<name>A0A4Y8KYQ5_9BACT</name>
<dbReference type="Gene3D" id="1.10.287.470">
    <property type="entry name" value="Helix hairpin bin"/>
    <property type="match status" value="1"/>
</dbReference>
<dbReference type="FunFam" id="2.40.30.170:FF:000010">
    <property type="entry name" value="Efflux RND transporter periplasmic adaptor subunit"/>
    <property type="match status" value="1"/>
</dbReference>
<dbReference type="InterPro" id="IPR058647">
    <property type="entry name" value="BSH_CzcB-like"/>
</dbReference>
<organism evidence="7 8">
    <name type="scientific">Dysgonomonas capnocytophagoides</name>
    <dbReference type="NCBI Taxonomy" id="45254"/>
    <lineage>
        <taxon>Bacteria</taxon>
        <taxon>Pseudomonadati</taxon>
        <taxon>Bacteroidota</taxon>
        <taxon>Bacteroidia</taxon>
        <taxon>Bacteroidales</taxon>
        <taxon>Dysgonomonadaceae</taxon>
        <taxon>Dysgonomonas</taxon>
    </lineage>
</organism>
<protein>
    <submittedName>
        <fullName evidence="7">Efflux RND transporter periplasmic adaptor subunit</fullName>
    </submittedName>
</protein>
<sequence length="361" mass="39689">MIKKYIAAFVLIPYLLISCAHKEDNKTQQPEQAKEAFLKDVKTIPAALSTQDQELTLAGKVECDPDKMINYAPLMNGVVDRTYFSLGDKVQCGQGMLDMRSTELSSIHSENISLEADVKLAERELKTAQSMYNDGMLSEKELMEAQGKLKQAQAALGKVKADASVYGIRNSNGSFSIKAPISGYVTAKNVSSGTTVSEGSDPLFTIADLSSVWIVANVYAGNLQFVHEGMDVEITSMSYPGEVFYGKISSVPQIFDSEEKVLKARIVMQNKDLKFKPEMSVVVKLKNETQIKCIALPSDALIFDDNKYFVVVEEAEGKFVYKEVTLQGHNNKTSYISSGVAEGENVVIRNQLLIFSGLKGN</sequence>
<dbReference type="InterPro" id="IPR058792">
    <property type="entry name" value="Beta-barrel_RND_2"/>
</dbReference>
<dbReference type="InterPro" id="IPR006143">
    <property type="entry name" value="RND_pump_MFP"/>
</dbReference>
<dbReference type="GO" id="GO:0015679">
    <property type="term" value="P:plasma membrane copper ion transport"/>
    <property type="evidence" value="ECO:0007669"/>
    <property type="project" value="TreeGrafter"/>
</dbReference>
<dbReference type="NCBIfam" id="TIGR01730">
    <property type="entry name" value="RND_mfp"/>
    <property type="match status" value="1"/>
</dbReference>
<dbReference type="PROSITE" id="PS51257">
    <property type="entry name" value="PROKAR_LIPOPROTEIN"/>
    <property type="match status" value="1"/>
</dbReference>
<evidence type="ECO:0000256" key="2">
    <source>
        <dbReference type="ARBA" id="ARBA00022448"/>
    </source>
</evidence>
<dbReference type="RefSeq" id="WP_134436625.1">
    <property type="nucleotide sequence ID" value="NZ_SOML01000007.1"/>
</dbReference>
<feature type="coiled-coil region" evidence="3">
    <location>
        <begin position="111"/>
        <end position="162"/>
    </location>
</feature>
<dbReference type="Proteomes" id="UP000297861">
    <property type="component" value="Unassembled WGS sequence"/>
</dbReference>
<feature type="chain" id="PRO_5021227806" evidence="4">
    <location>
        <begin position="23"/>
        <end position="361"/>
    </location>
</feature>
<evidence type="ECO:0000313" key="7">
    <source>
        <dbReference type="EMBL" id="TFD95593.1"/>
    </source>
</evidence>
<dbReference type="SUPFAM" id="SSF111369">
    <property type="entry name" value="HlyD-like secretion proteins"/>
    <property type="match status" value="1"/>
</dbReference>
<evidence type="ECO:0000256" key="4">
    <source>
        <dbReference type="SAM" id="SignalP"/>
    </source>
</evidence>
<gene>
    <name evidence="7" type="ORF">E2605_12175</name>
</gene>
<comment type="caution">
    <text evidence="7">The sequence shown here is derived from an EMBL/GenBank/DDBJ whole genome shotgun (WGS) entry which is preliminary data.</text>
</comment>
<dbReference type="Gene3D" id="2.40.50.100">
    <property type="match status" value="1"/>
</dbReference>
<evidence type="ECO:0000256" key="1">
    <source>
        <dbReference type="ARBA" id="ARBA00009477"/>
    </source>
</evidence>
<evidence type="ECO:0000256" key="3">
    <source>
        <dbReference type="SAM" id="Coils"/>
    </source>
</evidence>
<dbReference type="STRING" id="1121485.GCA_000426485_03284"/>
<dbReference type="GO" id="GO:0030313">
    <property type="term" value="C:cell envelope"/>
    <property type="evidence" value="ECO:0007669"/>
    <property type="project" value="TreeGrafter"/>
</dbReference>
<keyword evidence="8" id="KW-1185">Reference proteome</keyword>
<feature type="domain" description="CzcB-like barrel-sandwich hybrid" evidence="6">
    <location>
        <begin position="72"/>
        <end position="208"/>
    </location>
</feature>
<keyword evidence="3" id="KW-0175">Coiled coil</keyword>
<proteinExistence type="inferred from homology"/>
<dbReference type="OrthoDB" id="9806939at2"/>
<dbReference type="PANTHER" id="PTHR30097">
    <property type="entry name" value="CATION EFFLUX SYSTEM PROTEIN CUSB"/>
    <property type="match status" value="1"/>
</dbReference>
<dbReference type="AlphaFoldDB" id="A0A4Y8KYQ5"/>
<dbReference type="EMBL" id="SOML01000007">
    <property type="protein sequence ID" value="TFD95593.1"/>
    <property type="molecule type" value="Genomic_DNA"/>
</dbReference>
<dbReference type="GO" id="GO:0016020">
    <property type="term" value="C:membrane"/>
    <property type="evidence" value="ECO:0007669"/>
    <property type="project" value="InterPro"/>
</dbReference>
<evidence type="ECO:0000313" key="8">
    <source>
        <dbReference type="Proteomes" id="UP000297861"/>
    </source>
</evidence>
<dbReference type="Pfam" id="PF25973">
    <property type="entry name" value="BSH_CzcB"/>
    <property type="match status" value="1"/>
</dbReference>
<feature type="domain" description="CusB-like beta-barrel" evidence="5">
    <location>
        <begin position="211"/>
        <end position="288"/>
    </location>
</feature>